<name>A0A9D5B985_PEA</name>
<protein>
    <recommendedName>
        <fullName evidence="5">Retrotransposon gag domain-containing protein</fullName>
    </recommendedName>
</protein>
<feature type="coiled-coil region" evidence="1">
    <location>
        <begin position="9"/>
        <end position="36"/>
    </location>
</feature>
<proteinExistence type="predicted"/>
<reference evidence="3 4" key="1">
    <citation type="journal article" date="2022" name="Nat. Genet.">
        <title>Improved pea reference genome and pan-genome highlight genomic features and evolutionary characteristics.</title>
        <authorList>
            <person name="Yang T."/>
            <person name="Liu R."/>
            <person name="Luo Y."/>
            <person name="Hu S."/>
            <person name="Wang D."/>
            <person name="Wang C."/>
            <person name="Pandey M.K."/>
            <person name="Ge S."/>
            <person name="Xu Q."/>
            <person name="Li N."/>
            <person name="Li G."/>
            <person name="Huang Y."/>
            <person name="Saxena R.K."/>
            <person name="Ji Y."/>
            <person name="Li M."/>
            <person name="Yan X."/>
            <person name="He Y."/>
            <person name="Liu Y."/>
            <person name="Wang X."/>
            <person name="Xiang C."/>
            <person name="Varshney R.K."/>
            <person name="Ding H."/>
            <person name="Gao S."/>
            <person name="Zong X."/>
        </authorList>
    </citation>
    <scope>NUCLEOTIDE SEQUENCE [LARGE SCALE GENOMIC DNA]</scope>
    <source>
        <strain evidence="3 4">cv. Zhongwan 6</strain>
    </source>
</reference>
<evidence type="ECO:0000256" key="2">
    <source>
        <dbReference type="SAM" id="MobiDB-lite"/>
    </source>
</evidence>
<dbReference type="CDD" id="cd00303">
    <property type="entry name" value="retropepsin_like"/>
    <property type="match status" value="1"/>
</dbReference>
<dbReference type="InterPro" id="IPR001969">
    <property type="entry name" value="Aspartic_peptidase_AS"/>
</dbReference>
<dbReference type="GO" id="GO:0006508">
    <property type="term" value="P:proteolysis"/>
    <property type="evidence" value="ECO:0007669"/>
    <property type="project" value="InterPro"/>
</dbReference>
<feature type="region of interest" description="Disordered" evidence="2">
    <location>
        <begin position="186"/>
        <end position="212"/>
    </location>
</feature>
<dbReference type="PROSITE" id="PS00141">
    <property type="entry name" value="ASP_PROTEASE"/>
    <property type="match status" value="1"/>
</dbReference>
<sequence length="325" mass="36390">MPKKQTTTLHVMEAKVESLENEIAKVRSTLITIENAVRDMPETLFAMLEKMLGKSTSNNDESNMLQEGFAKLKGDPLTEFRQFMRKVELPSFNGEDPAGWISRAEVYFRVQDTSPEVKVNLAQICMEGPTIHFFNSIIDENGTLTWDELKSALLERYDGNGEGNVGSGHTRGSDWVFVKRAQEQGNISRDKGSGPAKTGQSGGRRNGPRDRGFSHLTYAEILDRKQKGLCFKCVGPFHPMHKCPDKHLRVLIIEDIEEDFEENKIMAVEVCDKDGDSDGEISIMCLNNLIPATKEKFQTIHFQGKIQGVPVVILVDSGATHNFID</sequence>
<accession>A0A9D5B985</accession>
<dbReference type="GO" id="GO:0004190">
    <property type="term" value="F:aspartic-type endopeptidase activity"/>
    <property type="evidence" value="ECO:0007669"/>
    <property type="project" value="InterPro"/>
</dbReference>
<dbReference type="Proteomes" id="UP001058974">
    <property type="component" value="Chromosome 2"/>
</dbReference>
<keyword evidence="1" id="KW-0175">Coiled coil</keyword>
<dbReference type="Gramene" id="Psat02G0433900-T1">
    <property type="protein sequence ID" value="KAI5438563.1"/>
    <property type="gene ID" value="KIW84_024339"/>
</dbReference>
<dbReference type="AlphaFoldDB" id="A0A9D5B985"/>
<comment type="caution">
    <text evidence="3">The sequence shown here is derived from an EMBL/GenBank/DDBJ whole genome shotgun (WGS) entry which is preliminary data.</text>
</comment>
<evidence type="ECO:0008006" key="5">
    <source>
        <dbReference type="Google" id="ProtNLM"/>
    </source>
</evidence>
<keyword evidence="4" id="KW-1185">Reference proteome</keyword>
<evidence type="ECO:0000256" key="1">
    <source>
        <dbReference type="SAM" id="Coils"/>
    </source>
</evidence>
<dbReference type="EMBL" id="JAMSHJ010000002">
    <property type="protein sequence ID" value="KAI5438563.1"/>
    <property type="molecule type" value="Genomic_DNA"/>
</dbReference>
<organism evidence="3 4">
    <name type="scientific">Pisum sativum</name>
    <name type="common">Garden pea</name>
    <name type="synonym">Lathyrus oleraceus</name>
    <dbReference type="NCBI Taxonomy" id="3888"/>
    <lineage>
        <taxon>Eukaryota</taxon>
        <taxon>Viridiplantae</taxon>
        <taxon>Streptophyta</taxon>
        <taxon>Embryophyta</taxon>
        <taxon>Tracheophyta</taxon>
        <taxon>Spermatophyta</taxon>
        <taxon>Magnoliopsida</taxon>
        <taxon>eudicotyledons</taxon>
        <taxon>Gunneridae</taxon>
        <taxon>Pentapetalae</taxon>
        <taxon>rosids</taxon>
        <taxon>fabids</taxon>
        <taxon>Fabales</taxon>
        <taxon>Fabaceae</taxon>
        <taxon>Papilionoideae</taxon>
        <taxon>50 kb inversion clade</taxon>
        <taxon>NPAAA clade</taxon>
        <taxon>Hologalegina</taxon>
        <taxon>IRL clade</taxon>
        <taxon>Fabeae</taxon>
        <taxon>Lathyrus</taxon>
    </lineage>
</organism>
<gene>
    <name evidence="3" type="ORF">KIW84_024339</name>
</gene>
<evidence type="ECO:0000313" key="3">
    <source>
        <dbReference type="EMBL" id="KAI5438563.1"/>
    </source>
</evidence>
<evidence type="ECO:0000313" key="4">
    <source>
        <dbReference type="Proteomes" id="UP001058974"/>
    </source>
</evidence>